<dbReference type="InterPro" id="IPR013656">
    <property type="entry name" value="PAS_4"/>
</dbReference>
<dbReference type="SMART" id="SM00091">
    <property type="entry name" value="PAS"/>
    <property type="match status" value="6"/>
</dbReference>
<dbReference type="PROSITE" id="PS50112">
    <property type="entry name" value="PAS"/>
    <property type="match status" value="5"/>
</dbReference>
<dbReference type="InterPro" id="IPR000014">
    <property type="entry name" value="PAS"/>
</dbReference>
<dbReference type="PRINTS" id="PR00344">
    <property type="entry name" value="BCTRLSENSOR"/>
</dbReference>
<keyword evidence="12" id="KW-1185">Reference proteome</keyword>
<sequence>MDSPLTVLIISEKQTAKIIAERIRELNPDCHIDTVQSGKNALTFLEKNTYDLVISQYTTRELSGTELIEAIDEKKNDAPLIVIVGKDDEQNVLDTVFRGFECTVLPASDRPYLTEQIQNKVRSVLDKKRRKETFRTDKIQSSGIIAHIPDPTFAIDTEGRVIAWNKAIEDLTGVNAADILGKGDYEYSIPFYGQRKPTLINFLEITDEELNTLGYRVLQRTDTTISIESTLIEINGQKYYVRANVSLIHDRAGNITGAIESITNITSLKNVENALRESEEKFRGIAERSSDIIFSTDTEGLITYISPSVTRILGYVPDDLLGKGHQEFVYPEESQLIEEGLKRQKTGDKLELEIHLKRKDGTFALIEISGAPVIVNNTFRGIQVIGRDITERKKAQQRIIDLLHEQEELVDIINISPAIVFLWKAEETWPVLKVSTNISQFGYTREDFLSGRVIFGSIIHPDDRERVTAELAYSSSHNVDEFIQTYRISGKDNKEYWIENFIHTRRNKNGDITHYQGIIIDITTRKQAEEALHISRSRYQQLFESSPIALFEEDFSLGSESFEQLKESGITDFRRYFEEHPEEVTRFAGMLKILDVNEATLDLLEAKNKEDMISSLPNIFTPKSLKTFREELIILAHGGLQYKDESSHNTFSGKEISVIIRMVVAPGYEHSLGRILISLQDITDRKEAEEALAREKANVEYILDSLPGMFYMFDSTGRFVRWNKNLETLTGYSGDEISEMIPLEFIDKRYKDTIANALKKAFSEGYTDIEAAIVTKDGRTIPILFSARRKIIDNIPYILGMGIDITKTKNAEKEIRKLASIVQHSGEFIALADYDGAISFINEAGARMIGIDKDDISNYKIMDFLSDSQNEILHSHIFAGLRKKGSWEGDLQYLNGKTGEEVDVHAMTFIIKDPETGEPMHLANVSRNITERKKAETALKEVNKKLNLLGSITRHDILNQVTVAEGYMEILEMDGFFPPGSGEEKYAKIVSGAIETIERQILFTRDYQDLGEQAPEWYHVGRIIDENYRNLSFQKILLANNVGNLEIYADPLFAKVIYNLLDNAVKHGDTITTITFSFARSDDQMDLICEDDGAGIPDDVKEKIFRREYYKHTGLGLFLSREILSITGLSIQETGEEGKGARFVIHIPKGLFRFGE</sequence>
<evidence type="ECO:0000259" key="9">
    <source>
        <dbReference type="PROSITE" id="PS50112"/>
    </source>
</evidence>
<keyword evidence="5" id="KW-0418">Kinase</keyword>
<keyword evidence="3" id="KW-0597">Phosphoprotein</keyword>
<keyword evidence="4" id="KW-0808">Transferase</keyword>
<evidence type="ECO:0000256" key="3">
    <source>
        <dbReference type="ARBA" id="ARBA00022553"/>
    </source>
</evidence>
<accession>A0A9Q4PXY7</accession>
<dbReference type="PANTHER" id="PTHR43304">
    <property type="entry name" value="PHYTOCHROME-LIKE PROTEIN CPH1"/>
    <property type="match status" value="1"/>
</dbReference>
<dbReference type="Pfam" id="PF08448">
    <property type="entry name" value="PAS_4"/>
    <property type="match status" value="2"/>
</dbReference>
<feature type="domain" description="PAS" evidence="9">
    <location>
        <begin position="695"/>
        <end position="765"/>
    </location>
</feature>
<evidence type="ECO:0000259" key="8">
    <source>
        <dbReference type="PROSITE" id="PS50110"/>
    </source>
</evidence>
<feature type="domain" description="PAS" evidence="9">
    <location>
        <begin position="144"/>
        <end position="182"/>
    </location>
</feature>
<feature type="domain" description="Response regulatory" evidence="8">
    <location>
        <begin position="6"/>
        <end position="121"/>
    </location>
</feature>
<dbReference type="EC" id="2.7.13.3" evidence="2"/>
<dbReference type="Pfam" id="PF02518">
    <property type="entry name" value="HATPase_c"/>
    <property type="match status" value="1"/>
</dbReference>
<dbReference type="InterPro" id="IPR013655">
    <property type="entry name" value="PAS_fold_3"/>
</dbReference>
<dbReference type="InterPro" id="IPR003594">
    <property type="entry name" value="HATPase_dom"/>
</dbReference>
<dbReference type="InterPro" id="IPR001789">
    <property type="entry name" value="Sig_transdc_resp-reg_receiver"/>
</dbReference>
<dbReference type="GO" id="GO:0004673">
    <property type="term" value="F:protein histidine kinase activity"/>
    <property type="evidence" value="ECO:0007669"/>
    <property type="project" value="UniProtKB-EC"/>
</dbReference>
<feature type="domain" description="PAC" evidence="10">
    <location>
        <begin position="887"/>
        <end position="941"/>
    </location>
</feature>
<evidence type="ECO:0000256" key="4">
    <source>
        <dbReference type="ARBA" id="ARBA00022679"/>
    </source>
</evidence>
<dbReference type="InterPro" id="IPR004358">
    <property type="entry name" value="Sig_transdc_His_kin-like_C"/>
</dbReference>
<reference evidence="11" key="1">
    <citation type="submission" date="2022-01" db="EMBL/GenBank/DDBJ databases">
        <title>Draft genome of Methanogenium marinum DSM 15558.</title>
        <authorList>
            <person name="Chen S.-C."/>
            <person name="You Y.-T."/>
        </authorList>
    </citation>
    <scope>NUCLEOTIDE SEQUENCE</scope>
    <source>
        <strain evidence="11">DSM 15558</strain>
    </source>
</reference>
<feature type="domain" description="Histidine kinase" evidence="7">
    <location>
        <begin position="1053"/>
        <end position="1151"/>
    </location>
</feature>
<dbReference type="CDD" id="cd00156">
    <property type="entry name" value="REC"/>
    <property type="match status" value="1"/>
</dbReference>
<dbReference type="GO" id="GO:0000160">
    <property type="term" value="P:phosphorelay signal transduction system"/>
    <property type="evidence" value="ECO:0007669"/>
    <property type="project" value="InterPro"/>
</dbReference>
<dbReference type="Gene3D" id="3.40.50.2300">
    <property type="match status" value="1"/>
</dbReference>
<comment type="caution">
    <text evidence="11">The sequence shown here is derived from an EMBL/GenBank/DDBJ whole genome shotgun (WGS) entry which is preliminary data.</text>
</comment>
<feature type="domain" description="PAC" evidence="10">
    <location>
        <begin position="225"/>
        <end position="277"/>
    </location>
</feature>
<evidence type="ECO:0000256" key="5">
    <source>
        <dbReference type="ARBA" id="ARBA00022777"/>
    </source>
</evidence>
<protein>
    <recommendedName>
        <fullName evidence="2">histidine kinase</fullName>
        <ecNumber evidence="2">2.7.13.3</ecNumber>
    </recommendedName>
</protein>
<dbReference type="InterPro" id="IPR011006">
    <property type="entry name" value="CheY-like_superfamily"/>
</dbReference>
<dbReference type="InterPro" id="IPR013767">
    <property type="entry name" value="PAS_fold"/>
</dbReference>
<dbReference type="PROSITE" id="PS50109">
    <property type="entry name" value="HIS_KIN"/>
    <property type="match status" value="1"/>
</dbReference>
<dbReference type="RefSeq" id="WP_274924371.1">
    <property type="nucleotide sequence ID" value="NZ_JAKELO010000002.1"/>
</dbReference>
<dbReference type="AlphaFoldDB" id="A0A9Q4PXY7"/>
<dbReference type="SUPFAM" id="SSF52172">
    <property type="entry name" value="CheY-like"/>
    <property type="match status" value="1"/>
</dbReference>
<gene>
    <name evidence="11" type="ORF">L0665_03740</name>
</gene>
<dbReference type="SUPFAM" id="SSF55874">
    <property type="entry name" value="ATPase domain of HSP90 chaperone/DNA topoisomerase II/histidine kinase"/>
    <property type="match status" value="1"/>
</dbReference>
<dbReference type="EMBL" id="JAKELO010000002">
    <property type="protein sequence ID" value="MDE4907723.1"/>
    <property type="molecule type" value="Genomic_DNA"/>
</dbReference>
<name>A0A9Q4PXY7_9EURY</name>
<evidence type="ECO:0000256" key="1">
    <source>
        <dbReference type="ARBA" id="ARBA00000085"/>
    </source>
</evidence>
<dbReference type="SMART" id="SM00387">
    <property type="entry name" value="HATPase_c"/>
    <property type="match status" value="1"/>
</dbReference>
<dbReference type="Gene3D" id="3.30.450.20">
    <property type="entry name" value="PAS domain"/>
    <property type="match status" value="6"/>
</dbReference>
<dbReference type="NCBIfam" id="TIGR00229">
    <property type="entry name" value="sensory_box"/>
    <property type="match status" value="4"/>
</dbReference>
<evidence type="ECO:0000256" key="2">
    <source>
        <dbReference type="ARBA" id="ARBA00012438"/>
    </source>
</evidence>
<comment type="caution">
    <text evidence="6">Lacks conserved residue(s) required for the propagation of feature annotation.</text>
</comment>
<dbReference type="Pfam" id="PF00989">
    <property type="entry name" value="PAS"/>
    <property type="match status" value="1"/>
</dbReference>
<evidence type="ECO:0000259" key="7">
    <source>
        <dbReference type="PROSITE" id="PS50109"/>
    </source>
</evidence>
<dbReference type="Proteomes" id="UP001143747">
    <property type="component" value="Unassembled WGS sequence"/>
</dbReference>
<dbReference type="SUPFAM" id="SSF55785">
    <property type="entry name" value="PYP-like sensor domain (PAS domain)"/>
    <property type="match status" value="6"/>
</dbReference>
<feature type="domain" description="PAS" evidence="9">
    <location>
        <begin position="441"/>
        <end position="478"/>
    </location>
</feature>
<dbReference type="InterPro" id="IPR000700">
    <property type="entry name" value="PAS-assoc_C"/>
</dbReference>
<dbReference type="Gene3D" id="3.30.565.10">
    <property type="entry name" value="Histidine kinase-like ATPase, C-terminal domain"/>
    <property type="match status" value="1"/>
</dbReference>
<evidence type="ECO:0000313" key="11">
    <source>
        <dbReference type="EMBL" id="MDE4907723.1"/>
    </source>
</evidence>
<dbReference type="InterPro" id="IPR035965">
    <property type="entry name" value="PAS-like_dom_sf"/>
</dbReference>
<dbReference type="InterPro" id="IPR052162">
    <property type="entry name" value="Sensor_kinase/Photoreceptor"/>
</dbReference>
<dbReference type="SMART" id="SM00086">
    <property type="entry name" value="PAC"/>
    <property type="match status" value="5"/>
</dbReference>
<dbReference type="InterPro" id="IPR036890">
    <property type="entry name" value="HATPase_C_sf"/>
</dbReference>
<dbReference type="PROSITE" id="PS50113">
    <property type="entry name" value="PAC"/>
    <property type="match status" value="5"/>
</dbReference>
<evidence type="ECO:0000313" key="12">
    <source>
        <dbReference type="Proteomes" id="UP001143747"/>
    </source>
</evidence>
<dbReference type="CDD" id="cd00075">
    <property type="entry name" value="HATPase"/>
    <property type="match status" value="1"/>
</dbReference>
<proteinExistence type="predicted"/>
<dbReference type="CDD" id="cd00130">
    <property type="entry name" value="PAS"/>
    <property type="match status" value="5"/>
</dbReference>
<feature type="domain" description="PAS" evidence="9">
    <location>
        <begin position="278"/>
        <end position="348"/>
    </location>
</feature>
<dbReference type="InterPro" id="IPR005467">
    <property type="entry name" value="His_kinase_dom"/>
</dbReference>
<dbReference type="Pfam" id="PF08447">
    <property type="entry name" value="PAS_3"/>
    <property type="match status" value="1"/>
</dbReference>
<feature type="domain" description="PAC" evidence="10">
    <location>
        <begin position="767"/>
        <end position="817"/>
    </location>
</feature>
<organism evidence="11 12">
    <name type="scientific">Methanogenium marinum</name>
    <dbReference type="NCBI Taxonomy" id="348610"/>
    <lineage>
        <taxon>Archaea</taxon>
        <taxon>Methanobacteriati</taxon>
        <taxon>Methanobacteriota</taxon>
        <taxon>Stenosarchaea group</taxon>
        <taxon>Methanomicrobia</taxon>
        <taxon>Methanomicrobiales</taxon>
        <taxon>Methanomicrobiaceae</taxon>
        <taxon>Methanogenium</taxon>
    </lineage>
</organism>
<dbReference type="PANTHER" id="PTHR43304:SF1">
    <property type="entry name" value="PAC DOMAIN-CONTAINING PROTEIN"/>
    <property type="match status" value="1"/>
</dbReference>
<dbReference type="Pfam" id="PF13426">
    <property type="entry name" value="PAS_9"/>
    <property type="match status" value="1"/>
</dbReference>
<dbReference type="InterPro" id="IPR001610">
    <property type="entry name" value="PAC"/>
</dbReference>
<dbReference type="PROSITE" id="PS50110">
    <property type="entry name" value="RESPONSE_REGULATORY"/>
    <property type="match status" value="1"/>
</dbReference>
<dbReference type="Pfam" id="PF00072">
    <property type="entry name" value="Response_reg"/>
    <property type="match status" value="1"/>
</dbReference>
<feature type="domain" description="PAS" evidence="9">
    <location>
        <begin position="814"/>
        <end position="884"/>
    </location>
</feature>
<comment type="catalytic activity">
    <reaction evidence="1">
        <text>ATP + protein L-histidine = ADP + protein N-phospho-L-histidine.</text>
        <dbReference type="EC" id="2.7.13.3"/>
    </reaction>
</comment>
<feature type="domain" description="PAC" evidence="10">
    <location>
        <begin position="350"/>
        <end position="401"/>
    </location>
</feature>
<feature type="domain" description="PAC" evidence="10">
    <location>
        <begin position="482"/>
        <end position="534"/>
    </location>
</feature>
<dbReference type="GO" id="GO:0006355">
    <property type="term" value="P:regulation of DNA-templated transcription"/>
    <property type="evidence" value="ECO:0007669"/>
    <property type="project" value="InterPro"/>
</dbReference>
<evidence type="ECO:0000259" key="10">
    <source>
        <dbReference type="PROSITE" id="PS50113"/>
    </source>
</evidence>
<evidence type="ECO:0000256" key="6">
    <source>
        <dbReference type="PROSITE-ProRule" id="PRU00169"/>
    </source>
</evidence>